<keyword evidence="3" id="KW-1185">Reference proteome</keyword>
<feature type="transmembrane region" description="Helical" evidence="1">
    <location>
        <begin position="45"/>
        <end position="66"/>
    </location>
</feature>
<keyword evidence="1" id="KW-0472">Membrane</keyword>
<sequence>MTTTVLTNPAAPTTAATRAAVATRIPLRRLVAVELRKSFDTRSGFWLLVGTGLAAVATTILVIAFAPADQLSYSTFTLAIGKPMSILLPLIALLSVTAEWTQRSGLTTFTLVPHRGRVILAKGIAMLLVGVVAMALAFPLGALGNVTGTAIHGQNPVWDQNITDFAYYALANTLLMAAGFMFGVLIRASAGAIVTYFVYAFVAPTLLTFLAMGQDWFRTAQPWVDPSYSQGALFRGALSAEQWTQLGVTSATWLAAPLVIGLVTLMRSEVK</sequence>
<evidence type="ECO:0000313" key="3">
    <source>
        <dbReference type="Proteomes" id="UP001500556"/>
    </source>
</evidence>
<dbReference type="RefSeq" id="WP_345501811.1">
    <property type="nucleotide sequence ID" value="NZ_BAABLO010000004.1"/>
</dbReference>
<feature type="transmembrane region" description="Helical" evidence="1">
    <location>
        <begin position="243"/>
        <end position="265"/>
    </location>
</feature>
<evidence type="ECO:0000313" key="2">
    <source>
        <dbReference type="EMBL" id="GAA4716486.1"/>
    </source>
</evidence>
<organism evidence="2 3">
    <name type="scientific">Pedococcus ginsenosidimutans</name>
    <dbReference type="NCBI Taxonomy" id="490570"/>
    <lineage>
        <taxon>Bacteria</taxon>
        <taxon>Bacillati</taxon>
        <taxon>Actinomycetota</taxon>
        <taxon>Actinomycetes</taxon>
        <taxon>Micrococcales</taxon>
        <taxon>Intrasporangiaceae</taxon>
        <taxon>Pedococcus</taxon>
    </lineage>
</organism>
<feature type="transmembrane region" description="Helical" evidence="1">
    <location>
        <begin position="78"/>
        <end position="98"/>
    </location>
</feature>
<feature type="transmembrane region" description="Helical" evidence="1">
    <location>
        <begin position="193"/>
        <end position="213"/>
    </location>
</feature>
<keyword evidence="1" id="KW-0812">Transmembrane</keyword>
<evidence type="ECO:0008006" key="4">
    <source>
        <dbReference type="Google" id="ProtNLM"/>
    </source>
</evidence>
<feature type="transmembrane region" description="Helical" evidence="1">
    <location>
        <begin position="165"/>
        <end position="186"/>
    </location>
</feature>
<protein>
    <recommendedName>
        <fullName evidence="4">ABC transporter permease</fullName>
    </recommendedName>
</protein>
<accession>A0ABP8XVQ4</accession>
<dbReference type="Proteomes" id="UP001500556">
    <property type="component" value="Unassembled WGS sequence"/>
</dbReference>
<reference evidence="3" key="1">
    <citation type="journal article" date="2019" name="Int. J. Syst. Evol. Microbiol.">
        <title>The Global Catalogue of Microorganisms (GCM) 10K type strain sequencing project: providing services to taxonomists for standard genome sequencing and annotation.</title>
        <authorList>
            <consortium name="The Broad Institute Genomics Platform"/>
            <consortium name="The Broad Institute Genome Sequencing Center for Infectious Disease"/>
            <person name="Wu L."/>
            <person name="Ma J."/>
        </authorList>
    </citation>
    <scope>NUCLEOTIDE SEQUENCE [LARGE SCALE GENOMIC DNA]</scope>
    <source>
        <strain evidence="3">JCM 18961</strain>
    </source>
</reference>
<evidence type="ECO:0000256" key="1">
    <source>
        <dbReference type="SAM" id="Phobius"/>
    </source>
</evidence>
<gene>
    <name evidence="2" type="ORF">GCM10025782_11800</name>
</gene>
<keyword evidence="1" id="KW-1133">Transmembrane helix</keyword>
<comment type="caution">
    <text evidence="2">The sequence shown here is derived from an EMBL/GenBank/DDBJ whole genome shotgun (WGS) entry which is preliminary data.</text>
</comment>
<feature type="transmembrane region" description="Helical" evidence="1">
    <location>
        <begin position="119"/>
        <end position="138"/>
    </location>
</feature>
<proteinExistence type="predicted"/>
<name>A0ABP8XVQ4_9MICO</name>
<dbReference type="EMBL" id="BAABLO010000004">
    <property type="protein sequence ID" value="GAA4716486.1"/>
    <property type="molecule type" value="Genomic_DNA"/>
</dbReference>